<dbReference type="Proteomes" id="UP001152622">
    <property type="component" value="Chromosome 13"/>
</dbReference>
<feature type="compositionally biased region" description="Polar residues" evidence="1">
    <location>
        <begin position="57"/>
        <end position="89"/>
    </location>
</feature>
<comment type="caution">
    <text evidence="2">The sequence shown here is derived from an EMBL/GenBank/DDBJ whole genome shotgun (WGS) entry which is preliminary data.</text>
</comment>
<name>A0A9Q1IIW1_SYNKA</name>
<evidence type="ECO:0000313" key="2">
    <source>
        <dbReference type="EMBL" id="KAJ8343494.1"/>
    </source>
</evidence>
<dbReference type="EMBL" id="JAINUF010000013">
    <property type="protein sequence ID" value="KAJ8343494.1"/>
    <property type="molecule type" value="Genomic_DNA"/>
</dbReference>
<gene>
    <name evidence="2" type="ORF">SKAU_G00308230</name>
</gene>
<organism evidence="2 3">
    <name type="scientific">Synaphobranchus kaupii</name>
    <name type="common">Kaup's arrowtooth eel</name>
    <dbReference type="NCBI Taxonomy" id="118154"/>
    <lineage>
        <taxon>Eukaryota</taxon>
        <taxon>Metazoa</taxon>
        <taxon>Chordata</taxon>
        <taxon>Craniata</taxon>
        <taxon>Vertebrata</taxon>
        <taxon>Euteleostomi</taxon>
        <taxon>Actinopterygii</taxon>
        <taxon>Neopterygii</taxon>
        <taxon>Teleostei</taxon>
        <taxon>Anguilliformes</taxon>
        <taxon>Synaphobranchidae</taxon>
        <taxon>Synaphobranchus</taxon>
    </lineage>
</organism>
<proteinExistence type="predicted"/>
<accession>A0A9Q1IIW1</accession>
<keyword evidence="3" id="KW-1185">Reference proteome</keyword>
<reference evidence="2" key="1">
    <citation type="journal article" date="2023" name="Science">
        <title>Genome structures resolve the early diversification of teleost fishes.</title>
        <authorList>
            <person name="Parey E."/>
            <person name="Louis A."/>
            <person name="Montfort J."/>
            <person name="Bouchez O."/>
            <person name="Roques C."/>
            <person name="Iampietro C."/>
            <person name="Lluch J."/>
            <person name="Castinel A."/>
            <person name="Donnadieu C."/>
            <person name="Desvignes T."/>
            <person name="Floi Bucao C."/>
            <person name="Jouanno E."/>
            <person name="Wen M."/>
            <person name="Mejri S."/>
            <person name="Dirks R."/>
            <person name="Jansen H."/>
            <person name="Henkel C."/>
            <person name="Chen W.J."/>
            <person name="Zahm M."/>
            <person name="Cabau C."/>
            <person name="Klopp C."/>
            <person name="Thompson A.W."/>
            <person name="Robinson-Rechavi M."/>
            <person name="Braasch I."/>
            <person name="Lecointre G."/>
            <person name="Bobe J."/>
            <person name="Postlethwait J.H."/>
            <person name="Berthelot C."/>
            <person name="Roest Crollius H."/>
            <person name="Guiguen Y."/>
        </authorList>
    </citation>
    <scope>NUCLEOTIDE SEQUENCE</scope>
    <source>
        <strain evidence="2">WJC10195</strain>
    </source>
</reference>
<feature type="region of interest" description="Disordered" evidence="1">
    <location>
        <begin position="45"/>
        <end position="94"/>
    </location>
</feature>
<sequence>MQVGTNSLILGQLTSRFGRLSWNYLRNGGDAPASVGTFLLSSRRSAARRVHEKPSENRTGSPRASQRDNYQPSTAAVSNPNFPNRSPLNTEPPLPLALEEQTGPACQMKKQGVRNQQDPLCCLWGGAGLGVGQGMWPCDWVFSVSAEANITAVKVYGQMEALCQRQGRSMGL</sequence>
<dbReference type="AlphaFoldDB" id="A0A9Q1IIW1"/>
<evidence type="ECO:0000256" key="1">
    <source>
        <dbReference type="SAM" id="MobiDB-lite"/>
    </source>
</evidence>
<protein>
    <submittedName>
        <fullName evidence="2">Uncharacterized protein</fullName>
    </submittedName>
</protein>
<evidence type="ECO:0000313" key="3">
    <source>
        <dbReference type="Proteomes" id="UP001152622"/>
    </source>
</evidence>